<evidence type="ECO:0000313" key="3">
    <source>
        <dbReference type="Proteomes" id="UP001152795"/>
    </source>
</evidence>
<dbReference type="EMBL" id="CACRXK020013171">
    <property type="protein sequence ID" value="CAB4024682.1"/>
    <property type="molecule type" value="Genomic_DNA"/>
</dbReference>
<name>A0A6S7KAK5_PARCT</name>
<evidence type="ECO:0000313" key="2">
    <source>
        <dbReference type="EMBL" id="CAB4024682.1"/>
    </source>
</evidence>
<accession>A0A6S7KAK5</accession>
<proteinExistence type="predicted"/>
<dbReference type="OrthoDB" id="8959871at2759"/>
<feature type="compositionally biased region" description="Basic and acidic residues" evidence="1">
    <location>
        <begin position="10"/>
        <end position="26"/>
    </location>
</feature>
<sequence>MDATSSKNESPSRKAGEGKKSFYSRKAGEDPHLKAYVHTLSPIQSSSKSNIKYFDFKLQTSDEGSVRMVCYSPEKRMKLQQHFKNKSPVKIQGTKRSKTKENEYSISKAAKIAPSTVAFSYNDIVASQLSTVQECFNARHYDKVDMEARVILKSEKKQPVIYQGKTKYKVDCLIADATESIKIALWEDGIDKVSTSKNYRFRNLMVRIFDDNKYLNTNKGTIIEEIADIDDINLSSPTLKDNIVKAKCIGVEIKKSWSCLVCNCT</sequence>
<dbReference type="SUPFAM" id="SSF50249">
    <property type="entry name" value="Nucleic acid-binding proteins"/>
    <property type="match status" value="1"/>
</dbReference>
<comment type="caution">
    <text evidence="2">The sequence shown here is derived from an EMBL/GenBank/DDBJ whole genome shotgun (WGS) entry which is preliminary data.</text>
</comment>
<evidence type="ECO:0000256" key="1">
    <source>
        <dbReference type="SAM" id="MobiDB-lite"/>
    </source>
</evidence>
<dbReference type="Proteomes" id="UP001152795">
    <property type="component" value="Unassembled WGS sequence"/>
</dbReference>
<feature type="region of interest" description="Disordered" evidence="1">
    <location>
        <begin position="1"/>
        <end position="26"/>
    </location>
</feature>
<dbReference type="AlphaFoldDB" id="A0A6S7KAK5"/>
<organism evidence="2 3">
    <name type="scientific">Paramuricea clavata</name>
    <name type="common">Red gorgonian</name>
    <name type="synonym">Violescent sea-whip</name>
    <dbReference type="NCBI Taxonomy" id="317549"/>
    <lineage>
        <taxon>Eukaryota</taxon>
        <taxon>Metazoa</taxon>
        <taxon>Cnidaria</taxon>
        <taxon>Anthozoa</taxon>
        <taxon>Octocorallia</taxon>
        <taxon>Malacalcyonacea</taxon>
        <taxon>Plexauridae</taxon>
        <taxon>Paramuricea</taxon>
    </lineage>
</organism>
<reference evidence="2" key="1">
    <citation type="submission" date="2020-04" db="EMBL/GenBank/DDBJ databases">
        <authorList>
            <person name="Alioto T."/>
            <person name="Alioto T."/>
            <person name="Gomez Garrido J."/>
        </authorList>
    </citation>
    <scope>NUCLEOTIDE SEQUENCE</scope>
    <source>
        <strain evidence="2">A484AB</strain>
    </source>
</reference>
<protein>
    <submittedName>
        <fullName evidence="2">Uncharacterized protein</fullName>
    </submittedName>
</protein>
<gene>
    <name evidence="2" type="ORF">PACLA_8A030840</name>
</gene>
<dbReference type="Gene3D" id="2.40.50.140">
    <property type="entry name" value="Nucleic acid-binding proteins"/>
    <property type="match status" value="1"/>
</dbReference>
<dbReference type="InterPro" id="IPR012340">
    <property type="entry name" value="NA-bd_OB-fold"/>
</dbReference>
<keyword evidence="3" id="KW-1185">Reference proteome</keyword>